<dbReference type="InterPro" id="IPR001128">
    <property type="entry name" value="Cyt_P450"/>
</dbReference>
<gene>
    <name evidence="13" type="ORF">MVEN_01857100</name>
</gene>
<dbReference type="SUPFAM" id="SSF48264">
    <property type="entry name" value="Cytochrome P450"/>
    <property type="match status" value="1"/>
</dbReference>
<dbReference type="OrthoDB" id="1470350at2759"/>
<dbReference type="GO" id="GO:0020037">
    <property type="term" value="F:heme binding"/>
    <property type="evidence" value="ECO:0007669"/>
    <property type="project" value="InterPro"/>
</dbReference>
<evidence type="ECO:0000256" key="11">
    <source>
        <dbReference type="ARBA" id="ARBA00023033"/>
    </source>
</evidence>
<keyword evidence="14" id="KW-1185">Reference proteome</keyword>
<comment type="similarity">
    <text evidence="4">Belongs to the cytochrome P450 family.</text>
</comment>
<keyword evidence="10" id="KW-0408">Iron</keyword>
<protein>
    <submittedName>
        <fullName evidence="13">Cytochrome P450</fullName>
    </submittedName>
</protein>
<evidence type="ECO:0000256" key="10">
    <source>
        <dbReference type="ARBA" id="ARBA00023004"/>
    </source>
</evidence>
<evidence type="ECO:0000256" key="3">
    <source>
        <dbReference type="ARBA" id="ARBA00004721"/>
    </source>
</evidence>
<dbReference type="PANTHER" id="PTHR24305">
    <property type="entry name" value="CYTOCHROME P450"/>
    <property type="match status" value="1"/>
</dbReference>
<keyword evidence="12" id="KW-0472">Membrane</keyword>
<dbReference type="GO" id="GO:0004497">
    <property type="term" value="F:monooxygenase activity"/>
    <property type="evidence" value="ECO:0007669"/>
    <property type="project" value="UniProtKB-KW"/>
</dbReference>
<comment type="subcellular location">
    <subcellularLocation>
        <location evidence="2">Membrane</location>
    </subcellularLocation>
</comment>
<evidence type="ECO:0000256" key="9">
    <source>
        <dbReference type="ARBA" id="ARBA00023002"/>
    </source>
</evidence>
<dbReference type="GO" id="GO:0005506">
    <property type="term" value="F:iron ion binding"/>
    <property type="evidence" value="ECO:0007669"/>
    <property type="project" value="InterPro"/>
</dbReference>
<keyword evidence="11" id="KW-0503">Monooxygenase</keyword>
<evidence type="ECO:0000256" key="6">
    <source>
        <dbReference type="ARBA" id="ARBA00022692"/>
    </source>
</evidence>
<keyword evidence="7" id="KW-0479">Metal-binding</keyword>
<proteinExistence type="inferred from homology"/>
<dbReference type="Proteomes" id="UP000620124">
    <property type="component" value="Unassembled WGS sequence"/>
</dbReference>
<keyword evidence="9" id="KW-0560">Oxidoreductase</keyword>
<keyword evidence="8" id="KW-1133">Transmembrane helix</keyword>
<evidence type="ECO:0000313" key="14">
    <source>
        <dbReference type="Proteomes" id="UP000620124"/>
    </source>
</evidence>
<evidence type="ECO:0000256" key="1">
    <source>
        <dbReference type="ARBA" id="ARBA00001971"/>
    </source>
</evidence>
<name>A0A8H7CMB9_9AGAR</name>
<keyword evidence="6" id="KW-0812">Transmembrane</keyword>
<dbReference type="EMBL" id="JACAZI010000018">
    <property type="protein sequence ID" value="KAF7341217.1"/>
    <property type="molecule type" value="Genomic_DNA"/>
</dbReference>
<dbReference type="InterPro" id="IPR036396">
    <property type="entry name" value="Cyt_P450_sf"/>
</dbReference>
<dbReference type="AlphaFoldDB" id="A0A8H7CMB9"/>
<comment type="pathway">
    <text evidence="3">Secondary metabolite biosynthesis; terpenoid biosynthesis.</text>
</comment>
<evidence type="ECO:0000313" key="13">
    <source>
        <dbReference type="EMBL" id="KAF7341217.1"/>
    </source>
</evidence>
<evidence type="ECO:0000256" key="2">
    <source>
        <dbReference type="ARBA" id="ARBA00004370"/>
    </source>
</evidence>
<dbReference type="PRINTS" id="PR00385">
    <property type="entry name" value="P450"/>
</dbReference>
<evidence type="ECO:0000256" key="7">
    <source>
        <dbReference type="ARBA" id="ARBA00022723"/>
    </source>
</evidence>
<comment type="cofactor">
    <cofactor evidence="1">
        <name>heme</name>
        <dbReference type="ChEBI" id="CHEBI:30413"/>
    </cofactor>
</comment>
<dbReference type="PANTHER" id="PTHR24305:SF166">
    <property type="entry name" value="CYTOCHROME P450 12A4, MITOCHONDRIAL-RELATED"/>
    <property type="match status" value="1"/>
</dbReference>
<dbReference type="Pfam" id="PF00067">
    <property type="entry name" value="p450"/>
    <property type="match status" value="2"/>
</dbReference>
<evidence type="ECO:0000256" key="5">
    <source>
        <dbReference type="ARBA" id="ARBA00022617"/>
    </source>
</evidence>
<organism evidence="13 14">
    <name type="scientific">Mycena venus</name>
    <dbReference type="NCBI Taxonomy" id="2733690"/>
    <lineage>
        <taxon>Eukaryota</taxon>
        <taxon>Fungi</taxon>
        <taxon>Dikarya</taxon>
        <taxon>Basidiomycota</taxon>
        <taxon>Agaricomycotina</taxon>
        <taxon>Agaricomycetes</taxon>
        <taxon>Agaricomycetidae</taxon>
        <taxon>Agaricales</taxon>
        <taxon>Marasmiineae</taxon>
        <taxon>Mycenaceae</taxon>
        <taxon>Mycena</taxon>
    </lineage>
</organism>
<dbReference type="InterPro" id="IPR050121">
    <property type="entry name" value="Cytochrome_P450_monoxygenase"/>
</dbReference>
<reference evidence="13" key="1">
    <citation type="submission" date="2020-05" db="EMBL/GenBank/DDBJ databases">
        <title>Mycena genomes resolve the evolution of fungal bioluminescence.</title>
        <authorList>
            <person name="Tsai I.J."/>
        </authorList>
    </citation>
    <scope>NUCLEOTIDE SEQUENCE</scope>
    <source>
        <strain evidence="13">CCC161011</strain>
    </source>
</reference>
<sequence length="213" mass="23941">MRPPGITAATWALFEIAKSPEIQTRLRNELLAVDTENPTMDELNALPYLDCVGTVAKASLTCSFSVRVAMRDDVIPLETPYTDRNGTVHETIRQVPSTAFLLLLFKFRRFFRLTKGQEVAIPILAINRDPAIWGPDADQFIPERWERSPAISTSIPGLWSSMLTFLGGPRACIGFRFSLVEYVLSQFFSHIIYLVVMVQIKSFVVHPRAVLGV</sequence>
<evidence type="ECO:0000256" key="8">
    <source>
        <dbReference type="ARBA" id="ARBA00022989"/>
    </source>
</evidence>
<comment type="caution">
    <text evidence="13">The sequence shown here is derived from an EMBL/GenBank/DDBJ whole genome shotgun (WGS) entry which is preliminary data.</text>
</comment>
<evidence type="ECO:0000256" key="12">
    <source>
        <dbReference type="ARBA" id="ARBA00023136"/>
    </source>
</evidence>
<dbReference type="Gene3D" id="1.10.630.10">
    <property type="entry name" value="Cytochrome P450"/>
    <property type="match status" value="1"/>
</dbReference>
<keyword evidence="5" id="KW-0349">Heme</keyword>
<evidence type="ECO:0000256" key="4">
    <source>
        <dbReference type="ARBA" id="ARBA00010617"/>
    </source>
</evidence>
<dbReference type="GO" id="GO:0016705">
    <property type="term" value="F:oxidoreductase activity, acting on paired donors, with incorporation or reduction of molecular oxygen"/>
    <property type="evidence" value="ECO:0007669"/>
    <property type="project" value="InterPro"/>
</dbReference>
<accession>A0A8H7CMB9</accession>
<dbReference type="GO" id="GO:0016020">
    <property type="term" value="C:membrane"/>
    <property type="evidence" value="ECO:0007669"/>
    <property type="project" value="UniProtKB-SubCell"/>
</dbReference>